<feature type="transmembrane region" description="Helical" evidence="12">
    <location>
        <begin position="80"/>
        <end position="99"/>
    </location>
</feature>
<comment type="function">
    <text evidence="1">Putative odorant or sperm cell receptor.</text>
</comment>
<evidence type="ECO:0000256" key="4">
    <source>
        <dbReference type="ARBA" id="ARBA00022606"/>
    </source>
</evidence>
<dbReference type="CDD" id="cd15947">
    <property type="entry name" value="7tmA_OR2B-like"/>
    <property type="match status" value="1"/>
</dbReference>
<dbReference type="InterPro" id="IPR017452">
    <property type="entry name" value="GPCR_Rhodpsn_7TM"/>
</dbReference>
<sequence>MQIKTTNTYPKRSVYTDIHSSTICNNPNSEGFILLGFSEHPQLERILFVVVSASYLLTLVGNTFIILLSVLDPRLHSPMYFFLSNLSFLDLCFTTSFVPQMLVNLWGPNKTISFLGCSVQLFIFMSLGTTECILLTVMAFDRYVAVCQPLHYATIIHPRLCRQLVTVAWVMGLAQSILQTPPTLHLPFCFHRQINNFLCEVPSLIRLSCADTTYNEIQLAVSSVIIVVVPLGLILVSYGAIARAVMRIKSAKGRRKAFGTCSSHLLVVTLFYSSVIAVYLQPKNPYAQERGKFFGLFYAVGTPSLNPLIYTLRNQEIKRAFRKLLGKDEDSRES</sequence>
<keyword evidence="11" id="KW-0675">Receptor</keyword>
<organism evidence="14 15">
    <name type="scientific">Erinaceus europaeus</name>
    <name type="common">Western European hedgehog</name>
    <dbReference type="NCBI Taxonomy" id="9365"/>
    <lineage>
        <taxon>Eukaryota</taxon>
        <taxon>Metazoa</taxon>
        <taxon>Chordata</taxon>
        <taxon>Craniata</taxon>
        <taxon>Vertebrata</taxon>
        <taxon>Euteleostomi</taxon>
        <taxon>Mammalia</taxon>
        <taxon>Eutheria</taxon>
        <taxon>Laurasiatheria</taxon>
        <taxon>Eulipotyphla</taxon>
        <taxon>Erinaceidae</taxon>
        <taxon>Erinaceinae</taxon>
        <taxon>Erinaceus</taxon>
    </lineage>
</organism>
<feature type="transmembrane region" description="Helical" evidence="12">
    <location>
        <begin position="257"/>
        <end position="281"/>
    </location>
</feature>
<evidence type="ECO:0000256" key="11">
    <source>
        <dbReference type="RuleBase" id="RU000688"/>
    </source>
</evidence>
<reference evidence="15" key="1">
    <citation type="submission" date="2025-08" db="UniProtKB">
        <authorList>
            <consortium name="RefSeq"/>
        </authorList>
    </citation>
    <scope>IDENTIFICATION</scope>
</reference>
<keyword evidence="10 11" id="KW-0807">Transducer</keyword>
<keyword evidence="7 12" id="KW-1133">Transmembrane helix</keyword>
<evidence type="ECO:0000256" key="8">
    <source>
        <dbReference type="ARBA" id="ARBA00023040"/>
    </source>
</evidence>
<evidence type="ECO:0000313" key="14">
    <source>
        <dbReference type="Proteomes" id="UP001652624"/>
    </source>
</evidence>
<evidence type="ECO:0000256" key="9">
    <source>
        <dbReference type="ARBA" id="ARBA00023136"/>
    </source>
</evidence>
<evidence type="ECO:0000256" key="3">
    <source>
        <dbReference type="ARBA" id="ARBA00022475"/>
    </source>
</evidence>
<keyword evidence="8 11" id="KW-0297">G-protein coupled receptor</keyword>
<evidence type="ECO:0000256" key="7">
    <source>
        <dbReference type="ARBA" id="ARBA00022989"/>
    </source>
</evidence>
<name>A0ABM3XDI7_ERIEU</name>
<dbReference type="Pfam" id="PF13853">
    <property type="entry name" value="7tm_4"/>
    <property type="match status" value="1"/>
</dbReference>
<dbReference type="PANTHER" id="PTHR26453">
    <property type="entry name" value="OLFACTORY RECEPTOR"/>
    <property type="match status" value="1"/>
</dbReference>
<feature type="transmembrane region" description="Helical" evidence="12">
    <location>
        <begin position="293"/>
        <end position="312"/>
    </location>
</feature>
<accession>A0ABM3XDI7</accession>
<feature type="domain" description="G-protein coupled receptors family 1 profile" evidence="13">
    <location>
        <begin position="61"/>
        <end position="310"/>
    </location>
</feature>
<comment type="subcellular location">
    <subcellularLocation>
        <location evidence="2 12">Cell membrane</location>
        <topology evidence="2 12">Multi-pass membrane protein</topology>
    </subcellularLocation>
</comment>
<keyword evidence="4 12" id="KW-0716">Sensory transduction</keyword>
<evidence type="ECO:0000256" key="1">
    <source>
        <dbReference type="ARBA" id="ARBA00003929"/>
    </source>
</evidence>
<dbReference type="Proteomes" id="UP001652624">
    <property type="component" value="Chromosome 4"/>
</dbReference>
<dbReference type="Gene3D" id="1.20.1070.10">
    <property type="entry name" value="Rhodopsin 7-helix transmembrane proteins"/>
    <property type="match status" value="1"/>
</dbReference>
<keyword evidence="9 12" id="KW-0472">Membrane</keyword>
<feature type="transmembrane region" description="Helical" evidence="12">
    <location>
        <begin position="224"/>
        <end position="245"/>
    </location>
</feature>
<dbReference type="PROSITE" id="PS00237">
    <property type="entry name" value="G_PROTEIN_RECEP_F1_1"/>
    <property type="match status" value="1"/>
</dbReference>
<dbReference type="GeneID" id="103121781"/>
<evidence type="ECO:0000256" key="10">
    <source>
        <dbReference type="ARBA" id="ARBA00023224"/>
    </source>
</evidence>
<protein>
    <recommendedName>
        <fullName evidence="12">Olfactory receptor</fullName>
    </recommendedName>
</protein>
<feature type="transmembrane region" description="Helical" evidence="12">
    <location>
        <begin position="119"/>
        <end position="140"/>
    </location>
</feature>
<dbReference type="InterPro" id="IPR000276">
    <property type="entry name" value="GPCR_Rhodpsn"/>
</dbReference>
<evidence type="ECO:0000256" key="5">
    <source>
        <dbReference type="ARBA" id="ARBA00022692"/>
    </source>
</evidence>
<evidence type="ECO:0000259" key="13">
    <source>
        <dbReference type="PROSITE" id="PS50262"/>
    </source>
</evidence>
<evidence type="ECO:0000313" key="15">
    <source>
        <dbReference type="RefSeq" id="XP_060046880.1"/>
    </source>
</evidence>
<dbReference type="PRINTS" id="PR00237">
    <property type="entry name" value="GPCRRHODOPSN"/>
</dbReference>
<evidence type="ECO:0000256" key="12">
    <source>
        <dbReference type="RuleBase" id="RU363047"/>
    </source>
</evidence>
<keyword evidence="6 12" id="KW-0552">Olfaction</keyword>
<keyword evidence="3 12" id="KW-1003">Cell membrane</keyword>
<dbReference type="PROSITE" id="PS50262">
    <property type="entry name" value="G_PROTEIN_RECEP_F1_2"/>
    <property type="match status" value="1"/>
</dbReference>
<dbReference type="SUPFAM" id="SSF81321">
    <property type="entry name" value="Family A G protein-coupled receptor-like"/>
    <property type="match status" value="1"/>
</dbReference>
<dbReference type="PRINTS" id="PR00245">
    <property type="entry name" value="OLFACTORYR"/>
</dbReference>
<evidence type="ECO:0000256" key="6">
    <source>
        <dbReference type="ARBA" id="ARBA00022725"/>
    </source>
</evidence>
<gene>
    <name evidence="15" type="primary">LOC103121781</name>
</gene>
<dbReference type="RefSeq" id="XP_060046880.1">
    <property type="nucleotide sequence ID" value="XM_060190897.1"/>
</dbReference>
<keyword evidence="5 11" id="KW-0812">Transmembrane</keyword>
<evidence type="ECO:0000256" key="2">
    <source>
        <dbReference type="ARBA" id="ARBA00004651"/>
    </source>
</evidence>
<proteinExistence type="inferred from homology"/>
<feature type="transmembrane region" description="Helical" evidence="12">
    <location>
        <begin position="46"/>
        <end position="68"/>
    </location>
</feature>
<keyword evidence="14" id="KW-1185">Reference proteome</keyword>
<dbReference type="InterPro" id="IPR000725">
    <property type="entry name" value="Olfact_rcpt"/>
</dbReference>
<comment type="similarity">
    <text evidence="11">Belongs to the G-protein coupled receptor 1 family.</text>
</comment>
<feature type="transmembrane region" description="Helical" evidence="12">
    <location>
        <begin position="160"/>
        <end position="178"/>
    </location>
</feature>